<dbReference type="Proteomes" id="UP000019384">
    <property type="component" value="Unassembled WGS sequence"/>
</dbReference>
<dbReference type="STRING" id="1382522.W6MNE9"/>
<sequence>MTDLTPFFFKCITIYQEDFKSRKILPDHEKSTTTASSPQDSFIKEALALNHAMVSVKNFVDEIKTAYLLNFSSEKGLTASQRDEIDSQIGLELNKMSKSLQHIETYEAKRVELEQKRRAVPSAKMLTKMLFNGDLQTAEELKVETVNLYRNRILRYLSLNLASISTSFLELKEKRQNRQMEYNKSSLNTTSMSYDEPQQQLSEEIPSVELEHHDEIKESLSDQQIQLLQQENTELIMNLKSEELSKVAKLETSVYDITTLVREIGIQLQNQTEQVNQLLDHQDDMLQDVSMGNKQLIKARERNDKNARRMCWIIVIMGIILLSIDYIL</sequence>
<evidence type="ECO:0000313" key="11">
    <source>
        <dbReference type="EMBL" id="CDK28189.1"/>
    </source>
</evidence>
<evidence type="ECO:0000256" key="8">
    <source>
        <dbReference type="ARBA" id="ARBA00023136"/>
    </source>
</evidence>
<evidence type="ECO:0000256" key="9">
    <source>
        <dbReference type="SAM" id="Phobius"/>
    </source>
</evidence>
<dbReference type="GO" id="GO:0006890">
    <property type="term" value="P:retrograde vesicle-mediated transport, Golgi to endoplasmic reticulum"/>
    <property type="evidence" value="ECO:0007669"/>
    <property type="project" value="TreeGrafter"/>
</dbReference>
<evidence type="ECO:0000256" key="3">
    <source>
        <dbReference type="ARBA" id="ARBA00022448"/>
    </source>
</evidence>
<dbReference type="EMBL" id="HG793129">
    <property type="protein sequence ID" value="CDK28189.1"/>
    <property type="molecule type" value="Genomic_DNA"/>
</dbReference>
<dbReference type="RefSeq" id="XP_022460179.1">
    <property type="nucleotide sequence ID" value="XM_022600877.1"/>
</dbReference>
<keyword evidence="4 9" id="KW-0812">Transmembrane</keyword>
<keyword evidence="8 9" id="KW-0472">Membrane</keyword>
<evidence type="ECO:0000256" key="1">
    <source>
        <dbReference type="ARBA" id="ARBA00004211"/>
    </source>
</evidence>
<protein>
    <recommendedName>
        <fullName evidence="10">t-SNARE coiled-coil homology domain-containing protein</fullName>
    </recommendedName>
</protein>
<dbReference type="GeneID" id="34521567"/>
<evidence type="ECO:0000256" key="7">
    <source>
        <dbReference type="ARBA" id="ARBA00023054"/>
    </source>
</evidence>
<keyword evidence="6 9" id="KW-1133">Transmembrane helix</keyword>
<dbReference type="InterPro" id="IPR019529">
    <property type="entry name" value="Syntaxin-18_N"/>
</dbReference>
<keyword evidence="3" id="KW-0813">Transport</keyword>
<dbReference type="OrthoDB" id="342981at2759"/>
<dbReference type="HOGENOM" id="CLU_069210_0_0_1"/>
<reference evidence="11" key="1">
    <citation type="submission" date="2013-12" db="EMBL/GenBank/DDBJ databases">
        <authorList>
            <person name="Genoscope - CEA"/>
        </authorList>
    </citation>
    <scope>NUCLEOTIDE SEQUENCE</scope>
    <source>
        <strain evidence="11">CBS 1993</strain>
    </source>
</reference>
<evidence type="ECO:0000259" key="10">
    <source>
        <dbReference type="PROSITE" id="PS50192"/>
    </source>
</evidence>
<keyword evidence="5" id="KW-0653">Protein transport</keyword>
<dbReference type="Gene3D" id="1.20.5.110">
    <property type="match status" value="1"/>
</dbReference>
<dbReference type="PROSITE" id="PS50192">
    <property type="entry name" value="T_SNARE"/>
    <property type="match status" value="1"/>
</dbReference>
<name>W6MNE9_9ASCO</name>
<reference evidence="11" key="2">
    <citation type="submission" date="2014-02" db="EMBL/GenBank/DDBJ databases">
        <title>Complete DNA sequence of /Kuraishia capsulata/ illustrates novel genomic features among budding yeasts (/Saccharomycotina/).</title>
        <authorList>
            <person name="Morales L."/>
            <person name="Noel B."/>
            <person name="Porcel B."/>
            <person name="Marcet-Houben M."/>
            <person name="Hullo M-F."/>
            <person name="Sacerdot C."/>
            <person name="Tekaia F."/>
            <person name="Leh-Louis V."/>
            <person name="Despons L."/>
            <person name="Khanna V."/>
            <person name="Aury J-M."/>
            <person name="Barbe V."/>
            <person name="Couloux A."/>
            <person name="Labadie K."/>
            <person name="Pelletier E."/>
            <person name="Souciet J-L."/>
            <person name="Boekhout T."/>
            <person name="Gabaldon T."/>
            <person name="Wincker P."/>
            <person name="Dujon B."/>
        </authorList>
    </citation>
    <scope>NUCLEOTIDE SEQUENCE</scope>
    <source>
        <strain evidence="11">CBS 1993</strain>
    </source>
</reference>
<dbReference type="GO" id="GO:0031201">
    <property type="term" value="C:SNARE complex"/>
    <property type="evidence" value="ECO:0007669"/>
    <property type="project" value="TreeGrafter"/>
</dbReference>
<dbReference type="GO" id="GO:0005783">
    <property type="term" value="C:endoplasmic reticulum"/>
    <property type="evidence" value="ECO:0007669"/>
    <property type="project" value="TreeGrafter"/>
</dbReference>
<comment type="similarity">
    <text evidence="2">Belongs to the syntaxin family.</text>
</comment>
<feature type="domain" description="T-SNARE coiled-coil homology" evidence="10">
    <location>
        <begin position="237"/>
        <end position="299"/>
    </location>
</feature>
<dbReference type="Pfam" id="PF10496">
    <property type="entry name" value="Syntaxin-18_N"/>
    <property type="match status" value="1"/>
</dbReference>
<dbReference type="PANTHER" id="PTHR15959:SF0">
    <property type="entry name" value="SYNTAXIN-18"/>
    <property type="match status" value="1"/>
</dbReference>
<evidence type="ECO:0000313" key="12">
    <source>
        <dbReference type="Proteomes" id="UP000019384"/>
    </source>
</evidence>
<dbReference type="PANTHER" id="PTHR15959">
    <property type="entry name" value="SYNTAXIN-18"/>
    <property type="match status" value="1"/>
</dbReference>
<evidence type="ECO:0000256" key="4">
    <source>
        <dbReference type="ARBA" id="ARBA00022692"/>
    </source>
</evidence>
<evidence type="ECO:0000256" key="6">
    <source>
        <dbReference type="ARBA" id="ARBA00022989"/>
    </source>
</evidence>
<dbReference type="InterPro" id="IPR000727">
    <property type="entry name" value="T_SNARE_dom"/>
</dbReference>
<dbReference type="GO" id="GO:0015031">
    <property type="term" value="P:protein transport"/>
    <property type="evidence" value="ECO:0007669"/>
    <property type="project" value="UniProtKB-KW"/>
</dbReference>
<evidence type="ECO:0000256" key="2">
    <source>
        <dbReference type="ARBA" id="ARBA00009063"/>
    </source>
</evidence>
<comment type="subcellular location">
    <subcellularLocation>
        <location evidence="1">Membrane</location>
        <topology evidence="1">Single-pass type IV membrane protein</topology>
    </subcellularLocation>
</comment>
<dbReference type="SUPFAM" id="SSF58038">
    <property type="entry name" value="SNARE fusion complex"/>
    <property type="match status" value="1"/>
</dbReference>
<accession>W6MNE9</accession>
<proteinExistence type="inferred from homology"/>
<feature type="transmembrane region" description="Helical" evidence="9">
    <location>
        <begin position="310"/>
        <end position="327"/>
    </location>
</feature>
<dbReference type="AlphaFoldDB" id="W6MNE9"/>
<gene>
    <name evidence="11" type="ORF">KUCA_T00004171001</name>
</gene>
<keyword evidence="7" id="KW-0175">Coiled coil</keyword>
<evidence type="ECO:0000256" key="5">
    <source>
        <dbReference type="ARBA" id="ARBA00022927"/>
    </source>
</evidence>
<organism evidence="11 12">
    <name type="scientific">Kuraishia capsulata CBS 1993</name>
    <dbReference type="NCBI Taxonomy" id="1382522"/>
    <lineage>
        <taxon>Eukaryota</taxon>
        <taxon>Fungi</taxon>
        <taxon>Dikarya</taxon>
        <taxon>Ascomycota</taxon>
        <taxon>Saccharomycotina</taxon>
        <taxon>Pichiomycetes</taxon>
        <taxon>Pichiales</taxon>
        <taxon>Pichiaceae</taxon>
        <taxon>Kuraishia</taxon>
    </lineage>
</organism>
<keyword evidence="12" id="KW-1185">Reference proteome</keyword>